<sequence length="242" mass="28376">MQAQFYEVSFDVQVQTHYNEKGLKWFEEWEEDPKDRQILIELNKNPPVENYKFIFDENFSSSTHETRINNSQTEQNIFVSKFAPTFGKNAFIDYKENKFWANTDVYDDKYLAYDSIYKVNFQDTGKTKEILGIKVKEAVAKQGKYDLIAWYAPSIKYNYSPDIFYGTNGLILELHYKFEVEDEGEVLVSWKSSKIKPLKKNSKLVKPTKGKVVKFSELNAVWEEANNKLNALYNDNDGVDKK</sequence>
<proteinExistence type="predicted"/>
<organism evidence="1 2">
    <name type="scientific">Chishuiella changwenlii</name>
    <dbReference type="NCBI Taxonomy" id="1434701"/>
    <lineage>
        <taxon>Bacteria</taxon>
        <taxon>Pseudomonadati</taxon>
        <taxon>Bacteroidota</taxon>
        <taxon>Flavobacteriia</taxon>
        <taxon>Flavobacteriales</taxon>
        <taxon>Weeksellaceae</taxon>
        <taxon>Chishuiella</taxon>
    </lineage>
</organism>
<comment type="caution">
    <text evidence="1">The sequence shown here is derived from an EMBL/GenBank/DDBJ whole genome shotgun (WGS) entry which is preliminary data.</text>
</comment>
<gene>
    <name evidence="1" type="ORF">GCM10010984_12650</name>
</gene>
<keyword evidence="2" id="KW-1185">Reference proteome</keyword>
<accession>A0ABQ1TLS4</accession>
<name>A0ABQ1TLS4_9FLAO</name>
<protein>
    <recommendedName>
        <fullName evidence="3">GLPGLI family protein</fullName>
    </recommendedName>
</protein>
<evidence type="ECO:0008006" key="3">
    <source>
        <dbReference type="Google" id="ProtNLM"/>
    </source>
</evidence>
<dbReference type="InterPro" id="IPR005901">
    <property type="entry name" value="GLPGLI"/>
</dbReference>
<evidence type="ECO:0000313" key="2">
    <source>
        <dbReference type="Proteomes" id="UP000650994"/>
    </source>
</evidence>
<reference evidence="2" key="1">
    <citation type="journal article" date="2019" name="Int. J. Syst. Evol. Microbiol.">
        <title>The Global Catalogue of Microorganisms (GCM) 10K type strain sequencing project: providing services to taxonomists for standard genome sequencing and annotation.</title>
        <authorList>
            <consortium name="The Broad Institute Genomics Platform"/>
            <consortium name="The Broad Institute Genome Sequencing Center for Infectious Disease"/>
            <person name="Wu L."/>
            <person name="Ma J."/>
        </authorList>
    </citation>
    <scope>NUCLEOTIDE SEQUENCE [LARGE SCALE GENOMIC DNA]</scope>
    <source>
        <strain evidence="2">CGMCC 1.12707</strain>
    </source>
</reference>
<evidence type="ECO:0000313" key="1">
    <source>
        <dbReference type="EMBL" id="GGE96592.1"/>
    </source>
</evidence>
<dbReference type="NCBIfam" id="TIGR01200">
    <property type="entry name" value="GLPGLI"/>
    <property type="match status" value="1"/>
</dbReference>
<dbReference type="Proteomes" id="UP000650994">
    <property type="component" value="Unassembled WGS sequence"/>
</dbReference>
<dbReference type="EMBL" id="BMFL01000007">
    <property type="protein sequence ID" value="GGE96592.1"/>
    <property type="molecule type" value="Genomic_DNA"/>
</dbReference>